<protein>
    <submittedName>
        <fullName evidence="1">Uncharacterized protein</fullName>
    </submittedName>
</protein>
<organism evidence="1">
    <name type="scientific">Thomasclavelia ramosa</name>
    <dbReference type="NCBI Taxonomy" id="1547"/>
    <lineage>
        <taxon>Bacteria</taxon>
        <taxon>Bacillati</taxon>
        <taxon>Bacillota</taxon>
        <taxon>Erysipelotrichia</taxon>
        <taxon>Erysipelotrichales</taxon>
        <taxon>Coprobacillaceae</taxon>
        <taxon>Thomasclavelia</taxon>
    </lineage>
</organism>
<gene>
    <name evidence="1" type="ORF">CRLFYP8_00549</name>
</gene>
<name>A0A6N2XV56_9FIRM</name>
<evidence type="ECO:0000313" key="1">
    <source>
        <dbReference type="EMBL" id="VYT57873.1"/>
    </source>
</evidence>
<proteinExistence type="predicted"/>
<dbReference type="RefSeq" id="WP_054322710.1">
    <property type="nucleotide sequence ID" value="NZ_CACRTL010000003.1"/>
</dbReference>
<sequence length="257" mass="29462">MRIKLNKKLLVRKEDGSVNRITINQKDYYKFILPKGCDFGNTLDENGNEVGKLPDSIRASFIVPVWYTSQAIEGELCYIDFPDNYKYLKITLDLGKSEERLEDGRHKHLFSAIENISPNELADIIEDTKWLSFTVSVKQLGKPYQTEQGNKRISILLPKHAGDLMGCRATISQNCIKDIKGRDDIKIVNIPKNSKFNIMRSKIVGQDIENQMKPVFGDKIIEATVTGKELFELFKIPNEYEEQTTHEVESEEMEQGL</sequence>
<reference evidence="1" key="1">
    <citation type="submission" date="2019-11" db="EMBL/GenBank/DDBJ databases">
        <authorList>
            <person name="Feng L."/>
        </authorList>
    </citation>
    <scope>NUCLEOTIDE SEQUENCE</scope>
    <source>
        <strain evidence="1">CramosumLFYP8</strain>
    </source>
</reference>
<dbReference type="AlphaFoldDB" id="A0A6N2XV56"/>
<accession>A0A6N2XV56</accession>
<dbReference type="EMBL" id="CACRTL010000003">
    <property type="protein sequence ID" value="VYT57873.1"/>
    <property type="molecule type" value="Genomic_DNA"/>
</dbReference>